<keyword evidence="17" id="KW-1185">Reference proteome</keyword>
<dbReference type="FunFam" id="3.40.1170.60:FF:000003">
    <property type="entry name" value="DNA polymerase eta"/>
    <property type="match status" value="1"/>
</dbReference>
<dbReference type="FunFam" id="3.30.1490.100:FF:000007">
    <property type="entry name" value="DNA polymerase eta"/>
    <property type="match status" value="1"/>
</dbReference>
<dbReference type="HOGENOM" id="CLU_012348_7_2_1"/>
<feature type="domain" description="UBZ3-type" evidence="15">
    <location>
        <begin position="660"/>
        <end position="694"/>
    </location>
</feature>
<feature type="compositionally biased region" description="Basic and acidic residues" evidence="13">
    <location>
        <begin position="633"/>
        <end position="651"/>
    </location>
</feature>
<feature type="region of interest" description="Disordered" evidence="13">
    <location>
        <begin position="452"/>
        <end position="477"/>
    </location>
</feature>
<dbReference type="PIRSF" id="PIRSF036603">
    <property type="entry name" value="DPol_eta"/>
    <property type="match status" value="1"/>
</dbReference>
<dbReference type="Pfam" id="PF11799">
    <property type="entry name" value="IMS_C"/>
    <property type="match status" value="1"/>
</dbReference>
<dbReference type="PANTHER" id="PTHR45873">
    <property type="entry name" value="DNA POLYMERASE ETA"/>
    <property type="match status" value="1"/>
</dbReference>
<dbReference type="InterPro" id="IPR043128">
    <property type="entry name" value="Rev_trsase/Diguanyl_cyclase"/>
</dbReference>
<keyword evidence="10" id="KW-0234">DNA repair</keyword>
<dbReference type="InterPro" id="IPR052230">
    <property type="entry name" value="DNA_polymerase_eta"/>
</dbReference>
<reference evidence="16" key="2">
    <citation type="submission" date="2025-08" db="UniProtKB">
        <authorList>
            <consortium name="Ensembl"/>
        </authorList>
    </citation>
    <scope>IDENTIFICATION</scope>
</reference>
<feature type="region of interest" description="Disordered" evidence="13">
    <location>
        <begin position="616"/>
        <end position="662"/>
    </location>
</feature>
<dbReference type="Gene3D" id="3.40.1170.60">
    <property type="match status" value="1"/>
</dbReference>
<keyword evidence="11" id="KW-0539">Nucleus</keyword>
<proteinExistence type="predicted"/>
<evidence type="ECO:0000259" key="14">
    <source>
        <dbReference type="PROSITE" id="PS50173"/>
    </source>
</evidence>
<dbReference type="GO" id="GO:0009314">
    <property type="term" value="P:response to radiation"/>
    <property type="evidence" value="ECO:0007669"/>
    <property type="project" value="TreeGrafter"/>
</dbReference>
<dbReference type="STRING" id="7897.ENSLACP00000012984"/>
<evidence type="ECO:0000256" key="2">
    <source>
        <dbReference type="ARBA" id="ARBA00022634"/>
    </source>
</evidence>
<dbReference type="OMA" id="QNHRVAK"/>
<organism evidence="16 17">
    <name type="scientific">Latimeria chalumnae</name>
    <name type="common">Coelacanth</name>
    <dbReference type="NCBI Taxonomy" id="7897"/>
    <lineage>
        <taxon>Eukaryota</taxon>
        <taxon>Metazoa</taxon>
        <taxon>Chordata</taxon>
        <taxon>Craniata</taxon>
        <taxon>Vertebrata</taxon>
        <taxon>Euteleostomi</taxon>
        <taxon>Coelacanthiformes</taxon>
        <taxon>Coelacanthidae</taxon>
        <taxon>Latimeria</taxon>
    </lineage>
</organism>
<name>H3ATL3_LATCH</name>
<keyword evidence="2" id="KW-0237">DNA synthesis</keyword>
<dbReference type="GO" id="GO:0042276">
    <property type="term" value="P:error-prone translesion synthesis"/>
    <property type="evidence" value="ECO:0007669"/>
    <property type="project" value="TreeGrafter"/>
</dbReference>
<evidence type="ECO:0000256" key="7">
    <source>
        <dbReference type="ARBA" id="ARBA00022771"/>
    </source>
</evidence>
<keyword evidence="6" id="KW-0227">DNA damage</keyword>
<evidence type="ECO:0000256" key="9">
    <source>
        <dbReference type="ARBA" id="ARBA00022842"/>
    </source>
</evidence>
<feature type="domain" description="UmuC" evidence="14">
    <location>
        <begin position="9"/>
        <end position="221"/>
    </location>
</feature>
<feature type="region of interest" description="Disordered" evidence="13">
    <location>
        <begin position="697"/>
        <end position="720"/>
    </location>
</feature>
<sequence>MDHGKERVIALVDMDCFYVQVEQRLDPALKNKPCAVVQYKTWKGGGIIAVSYEARAFGVKRNMWGDDAKKLCPDLLLARVPEAHGKADLTRYREASVEVIEVMSRFAIIERASIDEAYMDLTSSVRERLARMQGQPIGAEALSKTFVEGFPQAGDEETGQEGEARRQQGVVEWLEQLPSHTAPYCPELQLTLGAVIVEEMRAAVEAETGFRCSAGISHNKVCLFSPTICLSIRPPTCPSIQPTIHPPTHLSVHPFFPPPTFPSTCPSIYLSVHPPFCSFVHLSTHLSVLPSIQPPVYPPVHSYPSACPFISQITCHKCLQGLMKRCEKKKKKVQHWLLQLALELEERLNKDRDTNCRAARQLTVGVRLEGDRRSNSLSRSCALHRYNAQKIASDAFALIKSCNSAGNHQSAWSPPLTLLQLSASKFLEPPSASATGIASFLSNDNSAATPAVSSLPAAASNSKPLSKQRKMEPGRRSLGAIESFFQRSAERKQACEGSVTSLPDMQVLSPWTLSSKSCISHGASAKSEGGVRSFFKSKAQERLQGQTLGDGDQDLSSIRSGSATGDTGTATRDTGTAVDPPPCSLASLNNYSNADLPAAPKLDSASNIHHEEHVLLTDSGTQGKTHDALQPQSRDEGHIELSSEPFQREGGSKVSEPSLPSEDLVGCEKCGQSIVVWDLPEHMDFHFALDLQKSFSLPGKSKAKTPTSPSSKRFRQGTNQTLDVFFKRA</sequence>
<dbReference type="InterPro" id="IPR043502">
    <property type="entry name" value="DNA/RNA_pol_sf"/>
</dbReference>
<keyword evidence="7" id="KW-0863">Zinc-finger</keyword>
<dbReference type="InterPro" id="IPR036775">
    <property type="entry name" value="DNA_pol_Y-fam_lit_finger_sf"/>
</dbReference>
<dbReference type="FunCoup" id="H3ATL3">
    <property type="interactions" value="2886"/>
</dbReference>
<dbReference type="GO" id="GO:0003684">
    <property type="term" value="F:damaged DNA binding"/>
    <property type="evidence" value="ECO:0007669"/>
    <property type="project" value="InterPro"/>
</dbReference>
<dbReference type="Gene3D" id="3.30.70.270">
    <property type="match status" value="1"/>
</dbReference>
<keyword evidence="3" id="KW-0808">Transferase</keyword>
<evidence type="ECO:0000256" key="3">
    <source>
        <dbReference type="ARBA" id="ARBA00022679"/>
    </source>
</evidence>
<dbReference type="Pfam" id="PF00817">
    <property type="entry name" value="IMS"/>
    <property type="match status" value="1"/>
</dbReference>
<dbReference type="InterPro" id="IPR017961">
    <property type="entry name" value="DNA_pol_Y-fam_little_finger"/>
</dbReference>
<protein>
    <recommendedName>
        <fullName evidence="12">DNA polymerase eta</fullName>
    </recommendedName>
</protein>
<evidence type="ECO:0000256" key="8">
    <source>
        <dbReference type="ARBA" id="ARBA00022833"/>
    </source>
</evidence>
<dbReference type="EMBL" id="AFYH01132651">
    <property type="status" value="NOT_ANNOTATED_CDS"/>
    <property type="molecule type" value="Genomic_DNA"/>
</dbReference>
<keyword evidence="4" id="KW-0548">Nucleotidyltransferase</keyword>
<dbReference type="SUPFAM" id="SSF100879">
    <property type="entry name" value="Lesion bypass DNA polymerase (Y-family), little finger domain"/>
    <property type="match status" value="1"/>
</dbReference>
<gene>
    <name evidence="16" type="primary">POLH</name>
</gene>
<dbReference type="EMBL" id="AFYH01132654">
    <property type="status" value="NOT_ANNOTATED_CDS"/>
    <property type="molecule type" value="Genomic_DNA"/>
</dbReference>
<evidence type="ECO:0000256" key="5">
    <source>
        <dbReference type="ARBA" id="ARBA00022723"/>
    </source>
</evidence>
<evidence type="ECO:0000256" key="6">
    <source>
        <dbReference type="ARBA" id="ARBA00022763"/>
    </source>
</evidence>
<dbReference type="PANTHER" id="PTHR45873:SF1">
    <property type="entry name" value="DNA POLYMERASE ETA"/>
    <property type="match status" value="1"/>
</dbReference>
<dbReference type="eggNOG" id="KOG2095">
    <property type="taxonomic scope" value="Eukaryota"/>
</dbReference>
<dbReference type="GO" id="GO:0008270">
    <property type="term" value="F:zinc ion binding"/>
    <property type="evidence" value="ECO:0007669"/>
    <property type="project" value="UniProtKB-KW"/>
</dbReference>
<dbReference type="PROSITE" id="PS51907">
    <property type="entry name" value="ZF_UBZ3"/>
    <property type="match status" value="1"/>
</dbReference>
<keyword evidence="5" id="KW-0479">Metal-binding</keyword>
<dbReference type="FunFam" id="3.30.70.270:FF:000022">
    <property type="entry name" value="DNA polymerase eta"/>
    <property type="match status" value="1"/>
</dbReference>
<evidence type="ECO:0000313" key="17">
    <source>
        <dbReference type="Proteomes" id="UP000008672"/>
    </source>
</evidence>
<dbReference type="Bgee" id="ENSLACG00000011438">
    <property type="expression patterns" value="Expressed in muscle tissue"/>
</dbReference>
<evidence type="ECO:0000256" key="4">
    <source>
        <dbReference type="ARBA" id="ARBA00022695"/>
    </source>
</evidence>
<evidence type="ECO:0000256" key="11">
    <source>
        <dbReference type="ARBA" id="ARBA00023242"/>
    </source>
</evidence>
<dbReference type="Pfam" id="PF18439">
    <property type="entry name" value="zf_UBZ"/>
    <property type="match status" value="1"/>
</dbReference>
<feature type="region of interest" description="Disordered" evidence="13">
    <location>
        <begin position="545"/>
        <end position="583"/>
    </location>
</feature>
<dbReference type="InParanoid" id="H3ATL3"/>
<dbReference type="EMBL" id="AFYH01132653">
    <property type="status" value="NOT_ANNOTATED_CDS"/>
    <property type="molecule type" value="Genomic_DNA"/>
</dbReference>
<reference evidence="16" key="3">
    <citation type="submission" date="2025-09" db="UniProtKB">
        <authorList>
            <consortium name="Ensembl"/>
        </authorList>
    </citation>
    <scope>IDENTIFICATION</scope>
</reference>
<dbReference type="GO" id="GO:0005657">
    <property type="term" value="C:replication fork"/>
    <property type="evidence" value="ECO:0007669"/>
    <property type="project" value="TreeGrafter"/>
</dbReference>
<dbReference type="InterPro" id="IPR001126">
    <property type="entry name" value="UmuC"/>
</dbReference>
<evidence type="ECO:0000256" key="10">
    <source>
        <dbReference type="ARBA" id="ARBA00023204"/>
    </source>
</evidence>
<dbReference type="GO" id="GO:0035861">
    <property type="term" value="C:site of double-strand break"/>
    <property type="evidence" value="ECO:0007669"/>
    <property type="project" value="TreeGrafter"/>
</dbReference>
<evidence type="ECO:0000256" key="1">
    <source>
        <dbReference type="ARBA" id="ARBA00004123"/>
    </source>
</evidence>
<dbReference type="EMBL" id="AFYH01132652">
    <property type="status" value="NOT_ANNOTATED_CDS"/>
    <property type="molecule type" value="Genomic_DNA"/>
</dbReference>
<reference evidence="17" key="1">
    <citation type="submission" date="2011-08" db="EMBL/GenBank/DDBJ databases">
        <title>The draft genome of Latimeria chalumnae.</title>
        <authorList>
            <person name="Di Palma F."/>
            <person name="Alfoldi J."/>
            <person name="Johnson J."/>
            <person name="Berlin A."/>
            <person name="Gnerre S."/>
            <person name="Jaffe D."/>
            <person name="MacCallum I."/>
            <person name="Young S."/>
            <person name="Walker B.J."/>
            <person name="Lander E."/>
            <person name="Lindblad-Toh K."/>
        </authorList>
    </citation>
    <scope>NUCLEOTIDE SEQUENCE [LARGE SCALE GENOMIC DNA]</scope>
    <source>
        <strain evidence="17">Wild caught</strain>
    </source>
</reference>
<dbReference type="GO" id="GO:0005634">
    <property type="term" value="C:nucleus"/>
    <property type="evidence" value="ECO:0007669"/>
    <property type="project" value="UniProtKB-SubCell"/>
</dbReference>
<comment type="subcellular location">
    <subcellularLocation>
        <location evidence="1">Nucleus</location>
    </subcellularLocation>
</comment>
<accession>H3ATL3</accession>
<evidence type="ECO:0000256" key="12">
    <source>
        <dbReference type="ARBA" id="ARBA00044975"/>
    </source>
</evidence>
<dbReference type="Gene3D" id="3.30.1490.100">
    <property type="entry name" value="DNA polymerase, Y-family, little finger domain"/>
    <property type="match status" value="1"/>
</dbReference>
<dbReference type="PROSITE" id="PS50173">
    <property type="entry name" value="UMUC"/>
    <property type="match status" value="1"/>
</dbReference>
<feature type="compositionally biased region" description="Low complexity" evidence="13">
    <location>
        <begin position="559"/>
        <end position="576"/>
    </location>
</feature>
<dbReference type="Proteomes" id="UP000008672">
    <property type="component" value="Unassembled WGS sequence"/>
</dbReference>
<dbReference type="Ensembl" id="ENSLACT00000013079.1">
    <property type="protein sequence ID" value="ENSLACP00000012984.1"/>
    <property type="gene ID" value="ENSLACG00000011438.1"/>
</dbReference>
<dbReference type="SUPFAM" id="SSF56672">
    <property type="entry name" value="DNA/RNA polymerases"/>
    <property type="match status" value="1"/>
</dbReference>
<dbReference type="GO" id="GO:0006281">
    <property type="term" value="P:DNA repair"/>
    <property type="evidence" value="ECO:0007669"/>
    <property type="project" value="UniProtKB-KW"/>
</dbReference>
<evidence type="ECO:0000256" key="13">
    <source>
        <dbReference type="SAM" id="MobiDB-lite"/>
    </source>
</evidence>
<dbReference type="GO" id="GO:0003887">
    <property type="term" value="F:DNA-directed DNA polymerase activity"/>
    <property type="evidence" value="ECO:0007669"/>
    <property type="project" value="TreeGrafter"/>
</dbReference>
<evidence type="ECO:0000259" key="15">
    <source>
        <dbReference type="PROSITE" id="PS51907"/>
    </source>
</evidence>
<keyword evidence="9" id="KW-0460">Magnesium</keyword>
<evidence type="ECO:0000313" key="16">
    <source>
        <dbReference type="Ensembl" id="ENSLACP00000012984.1"/>
    </source>
</evidence>
<dbReference type="GeneTree" id="ENSGT00940000157048"/>
<dbReference type="InterPro" id="IPR041298">
    <property type="entry name" value="UBZ3"/>
</dbReference>
<keyword evidence="8" id="KW-0862">Zinc</keyword>
<dbReference type="AlphaFoldDB" id="H3ATL3"/>